<dbReference type="Proteomes" id="UP000324595">
    <property type="component" value="Unassembled WGS sequence"/>
</dbReference>
<reference evidence="7 8" key="1">
    <citation type="submission" date="2019-07" db="EMBL/GenBank/DDBJ databases">
        <title>Genomic Encyclopedia of Archaeal and Bacterial Type Strains, Phase II (KMG-II): from individual species to whole genera.</title>
        <authorList>
            <person name="Goeker M."/>
        </authorList>
    </citation>
    <scope>NUCLEOTIDE SEQUENCE [LARGE SCALE GENOMIC DNA]</scope>
    <source>
        <strain evidence="7 8">DSM 21935</strain>
    </source>
</reference>
<comment type="subcellular location">
    <subcellularLocation>
        <location evidence="1">Cell membrane</location>
        <topology evidence="1">Multi-pass membrane protein</topology>
    </subcellularLocation>
</comment>
<organism evidence="7 8">
    <name type="scientific">Fodinibius salinus</name>
    <dbReference type="NCBI Taxonomy" id="860790"/>
    <lineage>
        <taxon>Bacteria</taxon>
        <taxon>Pseudomonadati</taxon>
        <taxon>Balneolota</taxon>
        <taxon>Balneolia</taxon>
        <taxon>Balneolales</taxon>
        <taxon>Balneolaceae</taxon>
        <taxon>Fodinibius</taxon>
    </lineage>
</organism>
<dbReference type="PANTHER" id="PTHR39087">
    <property type="entry name" value="UPF0104 MEMBRANE PROTEIN MJ1595"/>
    <property type="match status" value="1"/>
</dbReference>
<evidence type="ECO:0008006" key="9">
    <source>
        <dbReference type="Google" id="ProtNLM"/>
    </source>
</evidence>
<dbReference type="GO" id="GO:0005886">
    <property type="term" value="C:plasma membrane"/>
    <property type="evidence" value="ECO:0007669"/>
    <property type="project" value="UniProtKB-SubCell"/>
</dbReference>
<evidence type="ECO:0000256" key="5">
    <source>
        <dbReference type="ARBA" id="ARBA00023136"/>
    </source>
</evidence>
<gene>
    <name evidence="7" type="ORF">LX73_1528</name>
</gene>
<sequence length="349" mass="39287">MSESKKPYKRVLKIGLALALGALFMWLAFRNVRLQEVWQYAQNIQFGWILPFAVSALLSHVFRAERWRLLIEHDNDELDRVTLISGVLVGYLMNIVGPRLGEVSRPLYVAKKEDLSTSKLMGTIVLERIIDVVVMAFLMLVVSVYVISDPDLLRQIFGDQTISFLTNESSLSTYGWAGLLLIVFAAIGYLGIKFILYLGSKFEVLQKWIDKAKSALIMFKDGLLSAREVERWGLFVVYTACIWFCYTLMTYIPFWMFDLQEVYNLDMLDALVITVISAIGIAIPSPGGIGTYHYFVKQSLLVLYAVPAVTGIAYATVTHASMVIFVASITPVFLFIDKLRSTKAGKSVV</sequence>
<keyword evidence="8" id="KW-1185">Reference proteome</keyword>
<keyword evidence="4 6" id="KW-1133">Transmembrane helix</keyword>
<evidence type="ECO:0000256" key="2">
    <source>
        <dbReference type="ARBA" id="ARBA00022475"/>
    </source>
</evidence>
<dbReference type="EMBL" id="VNHY01000002">
    <property type="protein sequence ID" value="TYP93815.1"/>
    <property type="molecule type" value="Genomic_DNA"/>
</dbReference>
<evidence type="ECO:0000256" key="4">
    <source>
        <dbReference type="ARBA" id="ARBA00022989"/>
    </source>
</evidence>
<proteinExistence type="predicted"/>
<feature type="transmembrane region" description="Helical" evidence="6">
    <location>
        <begin position="295"/>
        <end position="314"/>
    </location>
</feature>
<dbReference type="RefSeq" id="WP_148898866.1">
    <property type="nucleotide sequence ID" value="NZ_VNHY01000002.1"/>
</dbReference>
<evidence type="ECO:0000256" key="3">
    <source>
        <dbReference type="ARBA" id="ARBA00022692"/>
    </source>
</evidence>
<dbReference type="PANTHER" id="PTHR39087:SF2">
    <property type="entry name" value="UPF0104 MEMBRANE PROTEIN MJ1595"/>
    <property type="match status" value="1"/>
</dbReference>
<comment type="caution">
    <text evidence="7">The sequence shown here is derived from an EMBL/GenBank/DDBJ whole genome shotgun (WGS) entry which is preliminary data.</text>
</comment>
<keyword evidence="5 6" id="KW-0472">Membrane</keyword>
<dbReference type="InterPro" id="IPR022791">
    <property type="entry name" value="L-PG_synthase/AglD"/>
</dbReference>
<protein>
    <recommendedName>
        <fullName evidence="9">TIGR00374 family protein</fullName>
    </recommendedName>
</protein>
<feature type="transmembrane region" description="Helical" evidence="6">
    <location>
        <begin position="262"/>
        <end position="283"/>
    </location>
</feature>
<evidence type="ECO:0000313" key="8">
    <source>
        <dbReference type="Proteomes" id="UP000324595"/>
    </source>
</evidence>
<feature type="transmembrane region" description="Helical" evidence="6">
    <location>
        <begin position="232"/>
        <end position="256"/>
    </location>
</feature>
<dbReference type="Pfam" id="PF03706">
    <property type="entry name" value="LPG_synthase_TM"/>
    <property type="match status" value="1"/>
</dbReference>
<evidence type="ECO:0000256" key="1">
    <source>
        <dbReference type="ARBA" id="ARBA00004651"/>
    </source>
</evidence>
<feature type="transmembrane region" description="Helical" evidence="6">
    <location>
        <begin position="129"/>
        <end position="147"/>
    </location>
</feature>
<evidence type="ECO:0000313" key="7">
    <source>
        <dbReference type="EMBL" id="TYP93815.1"/>
    </source>
</evidence>
<dbReference type="AlphaFoldDB" id="A0A5D3YJZ2"/>
<feature type="transmembrane region" description="Helical" evidence="6">
    <location>
        <begin position="174"/>
        <end position="198"/>
    </location>
</feature>
<dbReference type="OrthoDB" id="9812094at2"/>
<keyword evidence="3 6" id="KW-0812">Transmembrane</keyword>
<keyword evidence="2" id="KW-1003">Cell membrane</keyword>
<feature type="transmembrane region" description="Helical" evidence="6">
    <location>
        <begin position="44"/>
        <end position="62"/>
    </location>
</feature>
<feature type="transmembrane region" description="Helical" evidence="6">
    <location>
        <begin position="320"/>
        <end position="336"/>
    </location>
</feature>
<name>A0A5D3YJZ2_9BACT</name>
<accession>A0A5D3YJZ2</accession>
<evidence type="ECO:0000256" key="6">
    <source>
        <dbReference type="SAM" id="Phobius"/>
    </source>
</evidence>